<feature type="coiled-coil region" evidence="15">
    <location>
        <begin position="122"/>
        <end position="166"/>
    </location>
</feature>
<keyword evidence="18" id="KW-1185">Reference proteome</keyword>
<dbReference type="SMART" id="SM00504">
    <property type="entry name" value="Ubox"/>
    <property type="match status" value="1"/>
</dbReference>
<evidence type="ECO:0000256" key="6">
    <source>
        <dbReference type="ARBA" id="ARBA00022679"/>
    </source>
</evidence>
<evidence type="ECO:0000256" key="13">
    <source>
        <dbReference type="ARBA" id="ARBA00023242"/>
    </source>
</evidence>
<keyword evidence="13 14" id="KW-0539">Nucleus</keyword>
<dbReference type="GeneID" id="73381954"/>
<dbReference type="CDD" id="cd16656">
    <property type="entry name" value="RING-Ubox_PRP19"/>
    <property type="match status" value="1"/>
</dbReference>
<keyword evidence="10 14" id="KW-0833">Ubl conjugation pathway</keyword>
<dbReference type="RefSeq" id="XP_049178625.1">
    <property type="nucleotide sequence ID" value="XM_049325768.1"/>
</dbReference>
<comment type="caution">
    <text evidence="17">The sequence shown here is derived from an EMBL/GenBank/DDBJ whole genome shotgun (WGS) entry which is preliminary data.</text>
</comment>
<keyword evidence="6 14" id="KW-0808">Transferase</keyword>
<comment type="catalytic activity">
    <reaction evidence="14">
        <text>S-ubiquitinyl-[E2 ubiquitin-conjugating enzyme]-L-cysteine + [acceptor protein]-L-lysine = [E2 ubiquitin-conjugating enzyme]-L-cysteine + N(6)-ubiquitinyl-[acceptor protein]-L-lysine.</text>
        <dbReference type="EC" id="2.3.2.27"/>
    </reaction>
</comment>
<dbReference type="GO" id="GO:0070534">
    <property type="term" value="P:protein K63-linked ubiquitination"/>
    <property type="evidence" value="ECO:0007669"/>
    <property type="project" value="UniProtKB-UniRule"/>
</dbReference>
<keyword evidence="7 14" id="KW-0747">Spliceosome</keyword>
<evidence type="ECO:0000256" key="4">
    <source>
        <dbReference type="ARBA" id="ARBA00022574"/>
    </source>
</evidence>
<dbReference type="EC" id="2.3.2.27" evidence="14"/>
<evidence type="ECO:0000313" key="17">
    <source>
        <dbReference type="EMBL" id="KAI3402878.2"/>
    </source>
</evidence>
<protein>
    <recommendedName>
        <fullName evidence="14">Pre-mRNA-processing factor 19</fullName>
        <ecNumber evidence="14">2.3.2.27</ecNumber>
    </recommendedName>
</protein>
<dbReference type="GO" id="GO:0071006">
    <property type="term" value="C:U2-type catalytic step 1 spliceosome"/>
    <property type="evidence" value="ECO:0007669"/>
    <property type="project" value="TreeGrafter"/>
</dbReference>
<dbReference type="InterPro" id="IPR055340">
    <property type="entry name" value="RING-Ubox_PRP19"/>
</dbReference>
<keyword evidence="15" id="KW-0175">Coiled coil</keyword>
<keyword evidence="9 14" id="KW-0227">DNA damage</keyword>
<keyword evidence="5 14" id="KW-0507">mRNA processing</keyword>
<evidence type="ECO:0000256" key="5">
    <source>
        <dbReference type="ARBA" id="ARBA00022664"/>
    </source>
</evidence>
<dbReference type="SUPFAM" id="SSF50978">
    <property type="entry name" value="WD40 repeat-like"/>
    <property type="match status" value="1"/>
</dbReference>
<accession>A0AAI9SUE6</accession>
<feature type="domain" description="U-box" evidence="16">
    <location>
        <begin position="1"/>
        <end position="72"/>
    </location>
</feature>
<dbReference type="InterPro" id="IPR038959">
    <property type="entry name" value="Prp19"/>
</dbReference>
<comment type="similarity">
    <text evidence="3 14">Belongs to the WD repeat PRP19 family.</text>
</comment>
<reference evidence="17" key="1">
    <citation type="journal article" date="2022" name="DNA Res.">
        <title>Genome analysis of five recently described species of the CUG-Ser clade uncovers Candida theae as a new hybrid lineage with pathogenic potential in the Candida parapsilosis species complex.</title>
        <authorList>
            <person name="Mixao V."/>
            <person name="Del Olmo V."/>
            <person name="Hegedusova E."/>
            <person name="Saus E."/>
            <person name="Pryszcz L."/>
            <person name="Cillingova A."/>
            <person name="Nosek J."/>
            <person name="Gabaldon T."/>
        </authorList>
    </citation>
    <scope>NUCLEOTIDE SEQUENCE</scope>
    <source>
        <strain evidence="17">CBS 10844</strain>
    </source>
</reference>
<evidence type="ECO:0000256" key="3">
    <source>
        <dbReference type="ARBA" id="ARBA00006388"/>
    </source>
</evidence>
<comment type="subcellular location">
    <subcellularLocation>
        <location evidence="1 14">Nucleus</location>
    </subcellularLocation>
</comment>
<comment type="subunit">
    <text evidence="14">Homotetramer.</text>
</comment>
<dbReference type="GO" id="GO:0000974">
    <property type="term" value="C:Prp19 complex"/>
    <property type="evidence" value="ECO:0007669"/>
    <property type="project" value="UniProtKB-UniRule"/>
</dbReference>
<dbReference type="Proteomes" id="UP001202479">
    <property type="component" value="Unassembled WGS sequence"/>
</dbReference>
<name>A0AAI9SUE6_9ASCO</name>
<keyword evidence="4" id="KW-0853">WD repeat</keyword>
<evidence type="ECO:0000256" key="9">
    <source>
        <dbReference type="ARBA" id="ARBA00022763"/>
    </source>
</evidence>
<dbReference type="PROSITE" id="PS51698">
    <property type="entry name" value="U_BOX"/>
    <property type="match status" value="1"/>
</dbReference>
<dbReference type="EMBL" id="JAHUZD010000140">
    <property type="protein sequence ID" value="KAI3402878.2"/>
    <property type="molecule type" value="Genomic_DNA"/>
</dbReference>
<comment type="function">
    <text evidence="14">Ubiquitin-protein ligase which is mainly involved pre-mRNA splicing and DNA repair. Required for pre-mRNA splicing as component of the spliceosome.</text>
</comment>
<sequence>MICALSGEVVKDPIVSPKSGAVFERRYIEKYVSTSGTDPINNQPLTLDELIPIKLDSAQSSSPHIVPPNPSAATSIPSLLATFQNEWDSTVLEIFTLRKNIQKLKEELSAALYRQDAAMNVAAKAIRERDEAREALEKLALSLEVKSEEEQEQEEEEEEVKKLKLKDIEIARDALFKLHKSQKVKFPYASDKFETVIQDTFEKVFGENKEEKIENVKLVCFNNEIKGVVGVNGSKVILNTLSSGTNVWDTGFESVDLVCVNNNKTIAVASKNRLKFSTSKTELKLNEDPEQASESNSEVGSITQIIAHPTLDLFIVFTQKSWFITDTQSILSKNSVAKPLSFPAIHGDGEIFAAFDGNEVKLSSLVQKDTLAVFKPAHKRLTQLSFASNGYWLLLLSVTAKLSTIQVFDLRKDIEANKLEFNYVVDSFFMDPTSSMIIVKHGNRFTSCVYQKKTRSWKNPEKIDTSEDNLQLYSTKNNVEKDGVVYLMSYHSKSDTLSTFKLVSK</sequence>
<dbReference type="PANTHER" id="PTHR43995">
    <property type="entry name" value="PRE-MRNA-PROCESSING FACTOR 19"/>
    <property type="match status" value="1"/>
</dbReference>
<dbReference type="Pfam" id="PF08606">
    <property type="entry name" value="Prp19"/>
    <property type="match status" value="1"/>
</dbReference>
<dbReference type="Gene3D" id="2.130.10.10">
    <property type="entry name" value="YVTN repeat-like/Quinoprotein amine dehydrogenase"/>
    <property type="match status" value="1"/>
</dbReference>
<evidence type="ECO:0000256" key="10">
    <source>
        <dbReference type="ARBA" id="ARBA00022786"/>
    </source>
</evidence>
<evidence type="ECO:0000256" key="11">
    <source>
        <dbReference type="ARBA" id="ARBA00023187"/>
    </source>
</evidence>
<dbReference type="GO" id="GO:0061630">
    <property type="term" value="F:ubiquitin protein ligase activity"/>
    <property type="evidence" value="ECO:0007669"/>
    <property type="project" value="UniProtKB-UniRule"/>
</dbReference>
<evidence type="ECO:0000256" key="1">
    <source>
        <dbReference type="ARBA" id="ARBA00004123"/>
    </source>
</evidence>
<proteinExistence type="inferred from homology"/>
<keyword evidence="12 14" id="KW-0234">DNA repair</keyword>
<dbReference type="PANTHER" id="PTHR43995:SF1">
    <property type="entry name" value="PRE-MRNA-PROCESSING FACTOR 19"/>
    <property type="match status" value="1"/>
</dbReference>
<evidence type="ECO:0000256" key="15">
    <source>
        <dbReference type="SAM" id="Coils"/>
    </source>
</evidence>
<evidence type="ECO:0000256" key="8">
    <source>
        <dbReference type="ARBA" id="ARBA00022737"/>
    </source>
</evidence>
<keyword evidence="8" id="KW-0677">Repeat</keyword>
<dbReference type="InterPro" id="IPR015943">
    <property type="entry name" value="WD40/YVTN_repeat-like_dom_sf"/>
</dbReference>
<dbReference type="InterPro" id="IPR013915">
    <property type="entry name" value="Prp19_cc"/>
</dbReference>
<gene>
    <name evidence="17" type="ORF">KGF56_004339</name>
</gene>
<dbReference type="AlphaFoldDB" id="A0AAI9SUE6"/>
<dbReference type="FunFam" id="3.30.40.10:FF:000027">
    <property type="entry name" value="Pre-mRNA-processing factor 19, putative"/>
    <property type="match status" value="1"/>
</dbReference>
<keyword evidence="11 14" id="KW-0508">mRNA splicing</keyword>
<evidence type="ECO:0000256" key="14">
    <source>
        <dbReference type="RuleBase" id="RU367101"/>
    </source>
</evidence>
<dbReference type="SUPFAM" id="SSF57850">
    <property type="entry name" value="RING/U-box"/>
    <property type="match status" value="1"/>
</dbReference>
<dbReference type="GO" id="GO:0000398">
    <property type="term" value="P:mRNA splicing, via spliceosome"/>
    <property type="evidence" value="ECO:0007669"/>
    <property type="project" value="InterPro"/>
</dbReference>
<dbReference type="Pfam" id="PF04564">
    <property type="entry name" value="U-box"/>
    <property type="match status" value="1"/>
</dbReference>
<dbReference type="InterPro" id="IPR036322">
    <property type="entry name" value="WD40_repeat_dom_sf"/>
</dbReference>
<evidence type="ECO:0000256" key="12">
    <source>
        <dbReference type="ARBA" id="ARBA00023204"/>
    </source>
</evidence>
<organism evidence="17 18">
    <name type="scientific">Candida oxycetoniae</name>
    <dbReference type="NCBI Taxonomy" id="497107"/>
    <lineage>
        <taxon>Eukaryota</taxon>
        <taxon>Fungi</taxon>
        <taxon>Dikarya</taxon>
        <taxon>Ascomycota</taxon>
        <taxon>Saccharomycotina</taxon>
        <taxon>Pichiomycetes</taxon>
        <taxon>Debaryomycetaceae</taxon>
        <taxon>Candida/Lodderomyces clade</taxon>
        <taxon>Candida</taxon>
    </lineage>
</organism>
<evidence type="ECO:0000259" key="16">
    <source>
        <dbReference type="PROSITE" id="PS51698"/>
    </source>
</evidence>
<dbReference type="GO" id="GO:0005737">
    <property type="term" value="C:cytoplasm"/>
    <property type="evidence" value="ECO:0007669"/>
    <property type="project" value="TreeGrafter"/>
</dbReference>
<evidence type="ECO:0000313" key="18">
    <source>
        <dbReference type="Proteomes" id="UP001202479"/>
    </source>
</evidence>
<dbReference type="Gene3D" id="3.30.40.10">
    <property type="entry name" value="Zinc/RING finger domain, C3HC4 (zinc finger)"/>
    <property type="match status" value="1"/>
</dbReference>
<comment type="pathway">
    <text evidence="2 14">Protein modification; protein ubiquitination.</text>
</comment>
<evidence type="ECO:0000256" key="7">
    <source>
        <dbReference type="ARBA" id="ARBA00022728"/>
    </source>
</evidence>
<dbReference type="InterPro" id="IPR003613">
    <property type="entry name" value="Ubox_domain"/>
</dbReference>
<dbReference type="InterPro" id="IPR013083">
    <property type="entry name" value="Znf_RING/FYVE/PHD"/>
</dbReference>
<evidence type="ECO:0000256" key="2">
    <source>
        <dbReference type="ARBA" id="ARBA00004906"/>
    </source>
</evidence>
<dbReference type="GO" id="GO:0006281">
    <property type="term" value="P:DNA repair"/>
    <property type="evidence" value="ECO:0007669"/>
    <property type="project" value="UniProtKB-KW"/>
</dbReference>